<dbReference type="AlphaFoldDB" id="A0A8A7KE32"/>
<evidence type="ECO:0000313" key="3">
    <source>
        <dbReference type="EMBL" id="QTL97689.1"/>
    </source>
</evidence>
<evidence type="ECO:0000256" key="1">
    <source>
        <dbReference type="ARBA" id="ARBA00007430"/>
    </source>
</evidence>
<proteinExistence type="inferred from homology"/>
<organism evidence="3 4">
    <name type="scientific">Iocasia fonsfrigidae</name>
    <dbReference type="NCBI Taxonomy" id="2682810"/>
    <lineage>
        <taxon>Bacteria</taxon>
        <taxon>Bacillati</taxon>
        <taxon>Bacillota</taxon>
        <taxon>Clostridia</taxon>
        <taxon>Halanaerobiales</taxon>
        <taxon>Halanaerobiaceae</taxon>
        <taxon>Iocasia</taxon>
    </lineage>
</organism>
<evidence type="ECO:0000313" key="4">
    <source>
        <dbReference type="Proteomes" id="UP000665020"/>
    </source>
</evidence>
<feature type="domain" description="Polysaccharide biosynthesis protein CapD-like" evidence="2">
    <location>
        <begin position="7"/>
        <end position="279"/>
    </location>
</feature>
<evidence type="ECO:0000259" key="2">
    <source>
        <dbReference type="Pfam" id="PF02719"/>
    </source>
</evidence>
<dbReference type="PANTHER" id="PTHR43318:SF2">
    <property type="entry name" value="UDP-N-ACETYLGLUCOSAMINE 4,6-DEHYDRATASE (INVERTING)"/>
    <property type="match status" value="1"/>
</dbReference>
<protein>
    <submittedName>
        <fullName evidence="3">NAD-dependent epimerase/dehydratase family protein</fullName>
    </submittedName>
</protein>
<dbReference type="SUPFAM" id="SSF51735">
    <property type="entry name" value="NAD(P)-binding Rossmann-fold domains"/>
    <property type="match status" value="1"/>
</dbReference>
<dbReference type="InterPro" id="IPR051203">
    <property type="entry name" value="Polysaccharide_Synthase-Rel"/>
</dbReference>
<dbReference type="Pfam" id="PF02719">
    <property type="entry name" value="Polysacc_synt_2"/>
    <property type="match status" value="1"/>
</dbReference>
<comment type="similarity">
    <text evidence="1">Belongs to the polysaccharide synthase family.</text>
</comment>
<name>A0A8A7KE32_9FIRM</name>
<sequence>MFEGKNILITGGTGSWGNELVSQLLEKNPTNITIYSRNEYLQVEMTRKFNSSKLKFIIGDIRDYNALKKATKNIDYIFHLAALKHVPICEKQPFEAIATNIMGVENLIKAAIKNKVYKVIDVSTDKAVMPINVYGMTKSLGERLIIRANLLSSDTRFICIRAGNILGTNGSVIPYFINQVKTSGVITITDPHMTRFFLTLEDAISLLFKTSESSIGGETFVMKMAGFKILNIAKVIKNELGDNNSSIKIVGKRPGEKIHEVLISKYEVENTYNYDKEYFIIFPQLNIPKINQYYNKEKMPLINQKEYSSNDLILGYEETRDILYKGGFV</sequence>
<dbReference type="InterPro" id="IPR003869">
    <property type="entry name" value="Polysac_CapD-like"/>
</dbReference>
<dbReference type="Gene3D" id="3.40.50.720">
    <property type="entry name" value="NAD(P)-binding Rossmann-like Domain"/>
    <property type="match status" value="1"/>
</dbReference>
<dbReference type="RefSeq" id="WP_230869310.1">
    <property type="nucleotide sequence ID" value="NZ_CP046640.1"/>
</dbReference>
<dbReference type="KEGG" id="ifn:GM661_06660"/>
<dbReference type="EMBL" id="CP046640">
    <property type="protein sequence ID" value="QTL97689.1"/>
    <property type="molecule type" value="Genomic_DNA"/>
</dbReference>
<dbReference type="Proteomes" id="UP000665020">
    <property type="component" value="Chromosome"/>
</dbReference>
<reference evidence="3" key="1">
    <citation type="submission" date="2019-12" db="EMBL/GenBank/DDBJ databases">
        <authorList>
            <person name="zhang j."/>
            <person name="sun C.M."/>
        </authorList>
    </citation>
    <scope>NUCLEOTIDE SEQUENCE</scope>
    <source>
        <strain evidence="3">NS-1</strain>
    </source>
</reference>
<keyword evidence="4" id="KW-1185">Reference proteome</keyword>
<gene>
    <name evidence="3" type="ORF">GM661_06660</name>
</gene>
<accession>A0A8A7KE32</accession>
<dbReference type="InterPro" id="IPR036291">
    <property type="entry name" value="NAD(P)-bd_dom_sf"/>
</dbReference>
<dbReference type="PANTHER" id="PTHR43318">
    <property type="entry name" value="UDP-N-ACETYLGLUCOSAMINE 4,6-DEHYDRATASE"/>
    <property type="match status" value="1"/>
</dbReference>